<dbReference type="Pfam" id="PF00326">
    <property type="entry name" value="Peptidase_S9"/>
    <property type="match status" value="1"/>
</dbReference>
<dbReference type="AlphaFoldDB" id="A0A815CL00"/>
<dbReference type="PANTHER" id="PTHR43056">
    <property type="entry name" value="PEPTIDASE S9 PROLYL OLIGOPEPTIDASE"/>
    <property type="match status" value="1"/>
</dbReference>
<dbReference type="Pfam" id="PF07676">
    <property type="entry name" value="PD40"/>
    <property type="match status" value="1"/>
</dbReference>
<dbReference type="SUPFAM" id="SSF53474">
    <property type="entry name" value="alpha/beta-Hydrolases"/>
    <property type="match status" value="1"/>
</dbReference>
<evidence type="ECO:0000313" key="4">
    <source>
        <dbReference type="EMBL" id="CAF3508339.1"/>
    </source>
</evidence>
<dbReference type="GO" id="GO:0006508">
    <property type="term" value="P:proteolysis"/>
    <property type="evidence" value="ECO:0007669"/>
    <property type="project" value="InterPro"/>
</dbReference>
<dbReference type="Proteomes" id="UP000682733">
    <property type="component" value="Unassembled WGS sequence"/>
</dbReference>
<protein>
    <recommendedName>
        <fullName evidence="1">Peptidase S9 prolyl oligopeptidase catalytic domain-containing protein</fullName>
    </recommendedName>
</protein>
<evidence type="ECO:0000313" key="2">
    <source>
        <dbReference type="EMBL" id="CAF0732565.1"/>
    </source>
</evidence>
<gene>
    <name evidence="3" type="ORF">GPM918_LOCUS27937</name>
    <name evidence="2" type="ORF">OVA965_LOCUS911</name>
    <name evidence="5" type="ORF">SRO942_LOCUS28361</name>
    <name evidence="4" type="ORF">TMI583_LOCUS908</name>
</gene>
<evidence type="ECO:0000313" key="3">
    <source>
        <dbReference type="EMBL" id="CAF1288983.1"/>
    </source>
</evidence>
<dbReference type="Gene3D" id="2.120.10.30">
    <property type="entry name" value="TolB, C-terminal domain"/>
    <property type="match status" value="1"/>
</dbReference>
<dbReference type="Proteomes" id="UP000681722">
    <property type="component" value="Unassembled WGS sequence"/>
</dbReference>
<dbReference type="InterPro" id="IPR001375">
    <property type="entry name" value="Peptidase_S9_cat"/>
</dbReference>
<dbReference type="EMBL" id="CAJNOQ010011964">
    <property type="protein sequence ID" value="CAF1288983.1"/>
    <property type="molecule type" value="Genomic_DNA"/>
</dbReference>
<organism evidence="3 6">
    <name type="scientific">Didymodactylos carnosus</name>
    <dbReference type="NCBI Taxonomy" id="1234261"/>
    <lineage>
        <taxon>Eukaryota</taxon>
        <taxon>Metazoa</taxon>
        <taxon>Spiralia</taxon>
        <taxon>Gnathifera</taxon>
        <taxon>Rotifera</taxon>
        <taxon>Eurotatoria</taxon>
        <taxon>Bdelloidea</taxon>
        <taxon>Philodinida</taxon>
        <taxon>Philodinidae</taxon>
        <taxon>Didymodactylos</taxon>
    </lineage>
</organism>
<accession>A0A815CL00</accession>
<evidence type="ECO:0000313" key="6">
    <source>
        <dbReference type="Proteomes" id="UP000663829"/>
    </source>
</evidence>
<dbReference type="PANTHER" id="PTHR43056:SF5">
    <property type="entry name" value="PEPTIDASE S9 PROLYL OLIGOPEPTIDASE CATALYTIC DOMAIN-CONTAINING PROTEIN"/>
    <property type="match status" value="1"/>
</dbReference>
<dbReference type="Proteomes" id="UP000663829">
    <property type="component" value="Unassembled WGS sequence"/>
</dbReference>
<dbReference type="InterPro" id="IPR050585">
    <property type="entry name" value="Xaa-Pro_dipeptidyl-ppase/CocE"/>
</dbReference>
<name>A0A815CL00_9BILA</name>
<evidence type="ECO:0000313" key="5">
    <source>
        <dbReference type="EMBL" id="CAF4093207.1"/>
    </source>
</evidence>
<feature type="domain" description="Peptidase S9 prolyl oligopeptidase catalytic" evidence="1">
    <location>
        <begin position="447"/>
        <end position="653"/>
    </location>
</feature>
<reference evidence="3" key="1">
    <citation type="submission" date="2021-02" db="EMBL/GenBank/DDBJ databases">
        <authorList>
            <person name="Nowell W R."/>
        </authorList>
    </citation>
    <scope>NUCLEOTIDE SEQUENCE</scope>
</reference>
<comment type="caution">
    <text evidence="3">The sequence shown here is derived from an EMBL/GenBank/DDBJ whole genome shotgun (WGS) entry which is preliminary data.</text>
</comment>
<keyword evidence="6" id="KW-1185">Reference proteome</keyword>
<dbReference type="EMBL" id="CAJOBC010031725">
    <property type="protein sequence ID" value="CAF4093207.1"/>
    <property type="molecule type" value="Genomic_DNA"/>
</dbReference>
<dbReference type="InterPro" id="IPR011659">
    <property type="entry name" value="WD40"/>
</dbReference>
<dbReference type="Gene3D" id="3.40.50.1820">
    <property type="entry name" value="alpha/beta hydrolase"/>
    <property type="match status" value="1"/>
</dbReference>
<dbReference type="SUPFAM" id="SSF82171">
    <property type="entry name" value="DPP6 N-terminal domain-like"/>
    <property type="match status" value="1"/>
</dbReference>
<sequence length="673" mass="76914">MSQNPSRRSSSYGTWESPIKSRLIAENTIAFSEISFDLANSKNNDVYWLELRPSESGRYAIVRYSRSNGTIEDVIPKSFNSRTKVHEYGGGSYIVHNESIYFSNFADQRLYHLKETNLPTPLTLDTEKLMRYADFIVDQKRQRLYCVREDHTNAKDSSQVVNTLVSIGLNDGKEDVLVDGYDFYSSPRLSNDGKYLVWSCWNHPNMPWDNTELWLAKLDDNGKVLDKQKLVGNSNESVCQPEWSPDNKYLYFISDRNGWWNLYRLNIDQSSNIEEVYTMEAEFGGPQWQFRSTFYGFSSNENIVATYANNGGSFLSTIDVQTKKMSTYSLDSYTDIKSVSIRNNNNMVYFVGASATKPSEIVEFDLTSLKINVLRQSSNITIDKAYLSIPKAISFPTTIPNNTQKEIAYGFYYPPKNDDYQTNDKNELPLLLVRSHGGPTASTTSAFNLKIQYWTSRGFAVLDVNYRGSTGFGREYREKLKNNWGIYDVLDCINGAKYLVEQNLVDKNRLVIDGGSAGGYTTLCALTFYDTFSSGASHYGVSDLELLAKDTHKFESRYLDSIIGPYPECKDLYIQRSPINHVQQLSKPIIFFQGLEDKIVLPSQAQLMVDALKQKHLPVAYVTFEGEQHGFRKSENIERSLDGEFYFYSKIFKFKMADCIEPIPIENLPSDDK</sequence>
<proteinExistence type="predicted"/>
<dbReference type="Proteomes" id="UP000677228">
    <property type="component" value="Unassembled WGS sequence"/>
</dbReference>
<dbReference type="InterPro" id="IPR011042">
    <property type="entry name" value="6-blade_b-propeller_TolB-like"/>
</dbReference>
<dbReference type="GO" id="GO:0008236">
    <property type="term" value="F:serine-type peptidase activity"/>
    <property type="evidence" value="ECO:0007669"/>
    <property type="project" value="InterPro"/>
</dbReference>
<dbReference type="EMBL" id="CAJOBA010000145">
    <property type="protein sequence ID" value="CAF3508339.1"/>
    <property type="molecule type" value="Genomic_DNA"/>
</dbReference>
<dbReference type="OrthoDB" id="416344at2759"/>
<dbReference type="EMBL" id="CAJNOK010000146">
    <property type="protein sequence ID" value="CAF0732565.1"/>
    <property type="molecule type" value="Genomic_DNA"/>
</dbReference>
<dbReference type="InterPro" id="IPR029058">
    <property type="entry name" value="AB_hydrolase_fold"/>
</dbReference>
<evidence type="ECO:0000259" key="1">
    <source>
        <dbReference type="Pfam" id="PF00326"/>
    </source>
</evidence>